<dbReference type="AlphaFoldDB" id="A0A0F9JF97"/>
<proteinExistence type="predicted"/>
<organism evidence="1">
    <name type="scientific">marine sediment metagenome</name>
    <dbReference type="NCBI Taxonomy" id="412755"/>
    <lineage>
        <taxon>unclassified sequences</taxon>
        <taxon>metagenomes</taxon>
        <taxon>ecological metagenomes</taxon>
    </lineage>
</organism>
<evidence type="ECO:0000313" key="1">
    <source>
        <dbReference type="EMBL" id="KKM68263.1"/>
    </source>
</evidence>
<gene>
    <name evidence="1" type="ORF">LCGC14_1462660</name>
</gene>
<accession>A0A0F9JF97</accession>
<comment type="caution">
    <text evidence="1">The sequence shown here is derived from an EMBL/GenBank/DDBJ whole genome shotgun (WGS) entry which is preliminary data.</text>
</comment>
<sequence length="119" mass="13087">MTYTKHATGSYKTRAQVMSTSIKLIYSLTIILFSIAAANAECIVTNQNFTSSSKIIYINPNNGSDQLAKTYTLDTIRNPYEAGNVAAFQNAEKAKALVNPENGDLILIKTGQQHFSETY</sequence>
<name>A0A0F9JF97_9ZZZZ</name>
<dbReference type="EMBL" id="LAZR01010201">
    <property type="protein sequence ID" value="KKM68263.1"/>
    <property type="molecule type" value="Genomic_DNA"/>
</dbReference>
<reference evidence="1" key="1">
    <citation type="journal article" date="2015" name="Nature">
        <title>Complex archaea that bridge the gap between prokaryotes and eukaryotes.</title>
        <authorList>
            <person name="Spang A."/>
            <person name="Saw J.H."/>
            <person name="Jorgensen S.L."/>
            <person name="Zaremba-Niedzwiedzka K."/>
            <person name="Martijn J."/>
            <person name="Lind A.E."/>
            <person name="van Eijk R."/>
            <person name="Schleper C."/>
            <person name="Guy L."/>
            <person name="Ettema T.J."/>
        </authorList>
    </citation>
    <scope>NUCLEOTIDE SEQUENCE</scope>
</reference>
<protein>
    <submittedName>
        <fullName evidence="1">Uncharacterized protein</fullName>
    </submittedName>
</protein>